<dbReference type="CDD" id="cd15522">
    <property type="entry name" value="PHD_TAF3"/>
    <property type="match status" value="1"/>
</dbReference>
<gene>
    <name evidence="7" type="ORF">PNOK_0169400</name>
</gene>
<dbReference type="PROSITE" id="PS50016">
    <property type="entry name" value="ZF_PHD_2"/>
    <property type="match status" value="1"/>
</dbReference>
<evidence type="ECO:0000313" key="7">
    <source>
        <dbReference type="EMBL" id="PAV21737.1"/>
    </source>
</evidence>
<dbReference type="Pfam" id="PF00628">
    <property type="entry name" value="PHD"/>
    <property type="match status" value="1"/>
</dbReference>
<dbReference type="PROSITE" id="PS01359">
    <property type="entry name" value="ZF_PHD_1"/>
    <property type="match status" value="1"/>
</dbReference>
<protein>
    <recommendedName>
        <fullName evidence="6">PHD-type domain-containing protein</fullName>
    </recommendedName>
</protein>
<dbReference type="SUPFAM" id="SSF57903">
    <property type="entry name" value="FYVE/PHD zinc finger"/>
    <property type="match status" value="1"/>
</dbReference>
<dbReference type="InterPro" id="IPR019787">
    <property type="entry name" value="Znf_PHD-finger"/>
</dbReference>
<dbReference type="InterPro" id="IPR001965">
    <property type="entry name" value="Znf_PHD"/>
</dbReference>
<keyword evidence="3" id="KW-0862">Zinc</keyword>
<dbReference type="SMART" id="SM00249">
    <property type="entry name" value="PHD"/>
    <property type="match status" value="1"/>
</dbReference>
<feature type="compositionally biased region" description="Basic and acidic residues" evidence="5">
    <location>
        <begin position="1"/>
        <end position="12"/>
    </location>
</feature>
<evidence type="ECO:0000259" key="6">
    <source>
        <dbReference type="PROSITE" id="PS50016"/>
    </source>
</evidence>
<feature type="compositionally biased region" description="Basic residues" evidence="5">
    <location>
        <begin position="440"/>
        <end position="451"/>
    </location>
</feature>
<comment type="caution">
    <text evidence="7">The sequence shown here is derived from an EMBL/GenBank/DDBJ whole genome shotgun (WGS) entry which is preliminary data.</text>
</comment>
<dbReference type="InterPro" id="IPR011011">
    <property type="entry name" value="Znf_FYVE_PHD"/>
</dbReference>
<dbReference type="InterPro" id="IPR013083">
    <property type="entry name" value="Znf_RING/FYVE/PHD"/>
</dbReference>
<feature type="domain" description="PHD-type" evidence="6">
    <location>
        <begin position="612"/>
        <end position="667"/>
    </location>
</feature>
<dbReference type="OrthoDB" id="436852at2759"/>
<dbReference type="Proteomes" id="UP000217199">
    <property type="component" value="Unassembled WGS sequence"/>
</dbReference>
<accession>A0A286UQ78</accession>
<proteinExistence type="predicted"/>
<evidence type="ECO:0000256" key="3">
    <source>
        <dbReference type="ARBA" id="ARBA00022833"/>
    </source>
</evidence>
<feature type="compositionally biased region" description="Polar residues" evidence="5">
    <location>
        <begin position="698"/>
        <end position="713"/>
    </location>
</feature>
<feature type="region of interest" description="Disordered" evidence="5">
    <location>
        <begin position="1"/>
        <end position="33"/>
    </location>
</feature>
<evidence type="ECO:0000256" key="2">
    <source>
        <dbReference type="ARBA" id="ARBA00022771"/>
    </source>
</evidence>
<dbReference type="InParanoid" id="A0A286UQ78"/>
<keyword evidence="2 4" id="KW-0863">Zinc-finger</keyword>
<dbReference type="Gene3D" id="3.30.40.10">
    <property type="entry name" value="Zinc/RING finger domain, C3HC4 (zinc finger)"/>
    <property type="match status" value="1"/>
</dbReference>
<name>A0A286UQ78_9AGAM</name>
<organism evidence="7 8">
    <name type="scientific">Pyrrhoderma noxium</name>
    <dbReference type="NCBI Taxonomy" id="2282107"/>
    <lineage>
        <taxon>Eukaryota</taxon>
        <taxon>Fungi</taxon>
        <taxon>Dikarya</taxon>
        <taxon>Basidiomycota</taxon>
        <taxon>Agaricomycotina</taxon>
        <taxon>Agaricomycetes</taxon>
        <taxon>Hymenochaetales</taxon>
        <taxon>Hymenochaetaceae</taxon>
        <taxon>Pyrrhoderma</taxon>
    </lineage>
</organism>
<sequence>MPNADDPQHAMDSHMLSNKDLSGAHPYSDPNGNITTSLEGVDVVFDRQGINYAVVSPPSIGKAATLSDQLPTPRSHGSSTSISFFACKSHPESPSEYASNNRTNGLSTSGLSRAYNSRSNTLPSQEAEQVRKAMQLQMVTPDASPLVIPLSVTASPKILSLSSFDEPQIRVKTEPIPSVLAPAHDITSSKFSLPRESSPLVPDSETTLFSPFVEKNERLTTETQSPEIQLLSEIVPQESTAIPFINDFSTTHGISSMESGGEIERLRDQYAELEKAHFAEIETRRPDYLRRVHRDINLKKPFNGSNDLGIASTPLKGRRLQLFDFQQTSAESFEESLMTHGYGTYGDPHTPRRPFMTTEGLSKETLDWLAHNTPVASGDAIAVPETVCSEREYKKRRRLEAFTTTHTRGQLYPTIFEGFGRVLSNIPPEQLILDTSYTPSKKRTTGKRRRAMDKEKERERTPDVSNEVKEKMEPHWLDDQYPWCLPGKQREAERKRLDEERMNYLSIYFGHDSESEEERESAERELATLRDQKANEPGHRRGGRGKTVILSRNPNRAKVPDSKSGSKSLKFSTESSNAWEALYSRRSSRKLALQRLKFHGLKPSRSSGSDGRMACVCGKNETDDDGPPSVQCEDCCDWFHLPCIGIKDIEELGGPDDPWFCPKCLRRIGPSLFTSNAKRQPTFAPTDEEPLQSRDDVFNSSSPLGDWGSSGTLKTPIEHDGSRRRASQPSIWDDQSGLVRGLGHDKDGYELGYTYDPNNSPERMFPGRSKAFATPKNNSTGLGGGFGSSGFGMPWSMRSGGLFATPTRDFATKSLYISDDTPISRAPRDKDADRKVKVLKHDEMMPLFSENSNDLFCYVILPLFVKSCSLFVPHDLFILTPNSRLDPFSRVSSVAIPIVISYASKFPYSYVF</sequence>
<feature type="region of interest" description="Disordered" evidence="5">
    <location>
        <begin position="437"/>
        <end position="466"/>
    </location>
</feature>
<feature type="compositionally biased region" description="Basic and acidic residues" evidence="5">
    <location>
        <begin position="521"/>
        <end position="539"/>
    </location>
</feature>
<evidence type="ECO:0000256" key="1">
    <source>
        <dbReference type="ARBA" id="ARBA00022723"/>
    </source>
</evidence>
<keyword evidence="1" id="KW-0479">Metal-binding</keyword>
<dbReference type="GO" id="GO:0008270">
    <property type="term" value="F:zinc ion binding"/>
    <property type="evidence" value="ECO:0007669"/>
    <property type="project" value="UniProtKB-KW"/>
</dbReference>
<evidence type="ECO:0000256" key="4">
    <source>
        <dbReference type="PROSITE-ProRule" id="PRU00146"/>
    </source>
</evidence>
<evidence type="ECO:0000256" key="5">
    <source>
        <dbReference type="SAM" id="MobiDB-lite"/>
    </source>
</evidence>
<feature type="compositionally biased region" description="Basic and acidic residues" evidence="5">
    <location>
        <begin position="452"/>
        <end position="466"/>
    </location>
</feature>
<evidence type="ECO:0000313" key="8">
    <source>
        <dbReference type="Proteomes" id="UP000217199"/>
    </source>
</evidence>
<dbReference type="InterPro" id="IPR019786">
    <property type="entry name" value="Zinc_finger_PHD-type_CS"/>
</dbReference>
<dbReference type="STRING" id="2282107.A0A286UQ78"/>
<feature type="region of interest" description="Disordered" evidence="5">
    <location>
        <begin position="512"/>
        <end position="570"/>
    </location>
</feature>
<dbReference type="AlphaFoldDB" id="A0A286UQ78"/>
<reference evidence="7 8" key="1">
    <citation type="journal article" date="2017" name="Mol. Ecol.">
        <title>Comparative and population genomic landscape of Phellinus noxius: A hypervariable fungus causing root rot in trees.</title>
        <authorList>
            <person name="Chung C.L."/>
            <person name="Lee T.J."/>
            <person name="Akiba M."/>
            <person name="Lee H.H."/>
            <person name="Kuo T.H."/>
            <person name="Liu D."/>
            <person name="Ke H.M."/>
            <person name="Yokoi T."/>
            <person name="Roa M.B."/>
            <person name="Lu M.J."/>
            <person name="Chang Y.Y."/>
            <person name="Ann P.J."/>
            <person name="Tsai J.N."/>
            <person name="Chen C.Y."/>
            <person name="Tzean S.S."/>
            <person name="Ota Y."/>
            <person name="Hattori T."/>
            <person name="Sahashi N."/>
            <person name="Liou R.F."/>
            <person name="Kikuchi T."/>
            <person name="Tsai I.J."/>
        </authorList>
    </citation>
    <scope>NUCLEOTIDE SEQUENCE [LARGE SCALE GENOMIC DNA]</scope>
    <source>
        <strain evidence="7 8">FFPRI411160</strain>
    </source>
</reference>
<dbReference type="EMBL" id="NBII01000002">
    <property type="protein sequence ID" value="PAV21737.1"/>
    <property type="molecule type" value="Genomic_DNA"/>
</dbReference>
<keyword evidence="8" id="KW-1185">Reference proteome</keyword>
<feature type="region of interest" description="Disordered" evidence="5">
    <location>
        <begin position="676"/>
        <end position="737"/>
    </location>
</feature>